<keyword evidence="3" id="KW-1185">Reference proteome</keyword>
<evidence type="ECO:0000313" key="2">
    <source>
        <dbReference type="EMBL" id="MFC3612560.1"/>
    </source>
</evidence>
<dbReference type="InterPro" id="IPR029062">
    <property type="entry name" value="Class_I_gatase-like"/>
</dbReference>
<dbReference type="Pfam" id="PF01965">
    <property type="entry name" value="DJ-1_PfpI"/>
    <property type="match status" value="1"/>
</dbReference>
<dbReference type="EMBL" id="JBHRXI010000001">
    <property type="protein sequence ID" value="MFC3612560.1"/>
    <property type="molecule type" value="Genomic_DNA"/>
</dbReference>
<dbReference type="EC" id="4.2.1.-" evidence="2"/>
<dbReference type="CDD" id="cd03139">
    <property type="entry name" value="GATase1_PfpI_2"/>
    <property type="match status" value="1"/>
</dbReference>
<proteinExistence type="predicted"/>
<protein>
    <submittedName>
        <fullName evidence="2">DJ-1/PfpI family protein</fullName>
        <ecNumber evidence="2">4.2.1.-</ecNumber>
    </submittedName>
</protein>
<dbReference type="PANTHER" id="PTHR43130">
    <property type="entry name" value="ARAC-FAMILY TRANSCRIPTIONAL REGULATOR"/>
    <property type="match status" value="1"/>
</dbReference>
<dbReference type="SUPFAM" id="SSF52317">
    <property type="entry name" value="Class I glutamine amidotransferase-like"/>
    <property type="match status" value="1"/>
</dbReference>
<dbReference type="RefSeq" id="WP_386733736.1">
    <property type="nucleotide sequence ID" value="NZ_JBHRXI010000001.1"/>
</dbReference>
<dbReference type="InterPro" id="IPR052158">
    <property type="entry name" value="INH-QAR"/>
</dbReference>
<dbReference type="PANTHER" id="PTHR43130:SF15">
    <property type="entry name" value="THIJ_PFPI FAMILY PROTEIN (AFU_ORTHOLOGUE AFUA_5G14240)"/>
    <property type="match status" value="1"/>
</dbReference>
<dbReference type="Proteomes" id="UP001595629">
    <property type="component" value="Unassembled WGS sequence"/>
</dbReference>
<keyword evidence="2" id="KW-0456">Lyase</keyword>
<evidence type="ECO:0000313" key="3">
    <source>
        <dbReference type="Proteomes" id="UP001595629"/>
    </source>
</evidence>
<accession>A0ABV7TCH8</accession>
<name>A0ABV7TCH8_9RHOB</name>
<organism evidence="2 3">
    <name type="scientific">Lutimaribacter marinistellae</name>
    <dbReference type="NCBI Taxonomy" id="1820329"/>
    <lineage>
        <taxon>Bacteria</taxon>
        <taxon>Pseudomonadati</taxon>
        <taxon>Pseudomonadota</taxon>
        <taxon>Alphaproteobacteria</taxon>
        <taxon>Rhodobacterales</taxon>
        <taxon>Roseobacteraceae</taxon>
        <taxon>Lutimaribacter</taxon>
    </lineage>
</organism>
<gene>
    <name evidence="2" type="ORF">ACFORG_02205</name>
</gene>
<reference evidence="3" key="1">
    <citation type="journal article" date="2019" name="Int. J. Syst. Evol. Microbiol.">
        <title>The Global Catalogue of Microorganisms (GCM) 10K type strain sequencing project: providing services to taxonomists for standard genome sequencing and annotation.</title>
        <authorList>
            <consortium name="The Broad Institute Genomics Platform"/>
            <consortium name="The Broad Institute Genome Sequencing Center for Infectious Disease"/>
            <person name="Wu L."/>
            <person name="Ma J."/>
        </authorList>
    </citation>
    <scope>NUCLEOTIDE SEQUENCE [LARGE SCALE GENOMIC DNA]</scope>
    <source>
        <strain evidence="3">KCTC 42911</strain>
    </source>
</reference>
<dbReference type="GO" id="GO:0016829">
    <property type="term" value="F:lyase activity"/>
    <property type="evidence" value="ECO:0007669"/>
    <property type="project" value="UniProtKB-KW"/>
</dbReference>
<evidence type="ECO:0000259" key="1">
    <source>
        <dbReference type="Pfam" id="PF01965"/>
    </source>
</evidence>
<dbReference type="InterPro" id="IPR002818">
    <property type="entry name" value="DJ-1/PfpI"/>
</dbReference>
<comment type="caution">
    <text evidence="2">The sequence shown here is derived from an EMBL/GenBank/DDBJ whole genome shotgun (WGS) entry which is preliminary data.</text>
</comment>
<sequence>MTRIHIGALFFPGFEMLDIYGPLELFSMHREAYGITPVGLDAGPVPASGGPATLAEAGIAATTIYDMVIVPGGAGAREARKNDALLDWLVAQAAGGALMASVCTGSVLLGRAGLLDGRRATTNKLAFDWVAQQCPQVHWQRRARWVWDGNMVTSSGVSAGMDMALAIIERQQGAQAAKDAALWAEYLPNADPDNDPFERSET</sequence>
<feature type="domain" description="DJ-1/PfpI" evidence="1">
    <location>
        <begin position="9"/>
        <end position="169"/>
    </location>
</feature>
<dbReference type="Gene3D" id="3.40.50.880">
    <property type="match status" value="1"/>
</dbReference>